<keyword evidence="3 13" id="KW-0521">NADP</keyword>
<keyword evidence="6 13" id="KW-0443">Lipid metabolism</keyword>
<dbReference type="InterPro" id="IPR013328">
    <property type="entry name" value="6PGD_dom2"/>
</dbReference>
<feature type="binding site" evidence="13">
    <location>
        <position position="109"/>
    </location>
    <ligand>
        <name>NADPH</name>
        <dbReference type="ChEBI" id="CHEBI:57783"/>
    </ligand>
</feature>
<evidence type="ECO:0000256" key="10">
    <source>
        <dbReference type="ARBA" id="ARBA00066687"/>
    </source>
</evidence>
<feature type="binding site" evidence="13">
    <location>
        <position position="258"/>
    </location>
    <ligand>
        <name>NADPH</name>
        <dbReference type="ChEBI" id="CHEBI:57783"/>
    </ligand>
</feature>
<feature type="binding site" evidence="16">
    <location>
        <position position="258"/>
    </location>
    <ligand>
        <name>NAD(+)</name>
        <dbReference type="ChEBI" id="CHEBI:57540"/>
    </ligand>
</feature>
<keyword evidence="2 13" id="KW-0444">Lipid biosynthesis</keyword>
<dbReference type="SUPFAM" id="SSF51735">
    <property type="entry name" value="NAD(P)-binding Rossmann-fold domains"/>
    <property type="match status" value="1"/>
</dbReference>
<dbReference type="GO" id="GO:0046167">
    <property type="term" value="P:glycerol-3-phosphate biosynthetic process"/>
    <property type="evidence" value="ECO:0007669"/>
    <property type="project" value="UniProtKB-UniRule"/>
</dbReference>
<feature type="binding site" evidence="13">
    <location>
        <position position="109"/>
    </location>
    <ligand>
        <name>sn-glycerol 3-phosphate</name>
        <dbReference type="ChEBI" id="CHEBI:57597"/>
    </ligand>
</feature>
<dbReference type="NCBIfam" id="NF000940">
    <property type="entry name" value="PRK00094.1-2"/>
    <property type="match status" value="1"/>
</dbReference>
<evidence type="ECO:0000256" key="13">
    <source>
        <dbReference type="HAMAP-Rule" id="MF_00394"/>
    </source>
</evidence>
<dbReference type="EC" id="1.1.1.94" evidence="10 13"/>
<evidence type="ECO:0000256" key="8">
    <source>
        <dbReference type="ARBA" id="ARBA00023264"/>
    </source>
</evidence>
<evidence type="ECO:0000256" key="16">
    <source>
        <dbReference type="PIRSR" id="PIRSR000114-3"/>
    </source>
</evidence>
<dbReference type="InterPro" id="IPR008927">
    <property type="entry name" value="6-PGluconate_DH-like_C_sf"/>
</dbReference>
<feature type="binding site" evidence="13">
    <location>
        <position position="247"/>
    </location>
    <ligand>
        <name>sn-glycerol 3-phosphate</name>
        <dbReference type="ChEBI" id="CHEBI:57597"/>
    </ligand>
</feature>
<keyword evidence="5 13" id="KW-0520">NAD</keyword>
<keyword evidence="8 13" id="KW-1208">Phospholipid metabolism</keyword>
<comment type="subcellular location">
    <subcellularLocation>
        <location evidence="13">Cytoplasm</location>
    </subcellularLocation>
</comment>
<dbReference type="Pfam" id="PF07479">
    <property type="entry name" value="NAD_Gly3P_dh_C"/>
    <property type="match status" value="1"/>
</dbReference>
<organism evidence="20">
    <name type="scientific">uncultured Chloroflexia bacterium</name>
    <dbReference type="NCBI Taxonomy" id="1672391"/>
    <lineage>
        <taxon>Bacteria</taxon>
        <taxon>Bacillati</taxon>
        <taxon>Chloroflexota</taxon>
        <taxon>Chloroflexia</taxon>
        <taxon>environmental samples</taxon>
    </lineage>
</organism>
<name>A0A6J4HJS5_9CHLR</name>
<dbReference type="HAMAP" id="MF_00394">
    <property type="entry name" value="NAD_Glyc3P_dehydrog"/>
    <property type="match status" value="1"/>
</dbReference>
<dbReference type="GO" id="GO:0005829">
    <property type="term" value="C:cytosol"/>
    <property type="evidence" value="ECO:0007669"/>
    <property type="project" value="TreeGrafter"/>
</dbReference>
<comment type="function">
    <text evidence="13">Catalyzes the reduction of the glycolytic intermediate dihydroxyacetone phosphate (DHAP) to sn-glycerol 3-phosphate (G3P), the key precursor for phospholipid synthesis.</text>
</comment>
<keyword evidence="4 13" id="KW-0560">Oxidoreductase</keyword>
<sequence>MPSNGRIVVVGTGSWGTTLACTLARAGHAVTLLARSDEEASELRKAGENSRYLPGVALPLPLAISGDPGRALRDCRVVLMVVPSQTMRQNVRAIRAYIPPDAAVLSCAKGFEQGTLLRMSEVIAEELAFATGRTGALSGPNIAREVIEGKPAVSVVATQGPEVAHAVQPLLSTPQLRIYLSSDIVGVELAGALKNIIALGAGIGDGMRAGDNAKAAFMTRGLAEIARLGIALGANPLTFAGLAGLGDLVATCASPHSRNRRLGQALAEGRTLEEARAQLGQVAEGVTTTAAACELAARRGIEMPVTEQMYAILFEGKEPREAIVDLMRRNAKHELEGL</sequence>
<dbReference type="PROSITE" id="PS00957">
    <property type="entry name" value="NAD_G3PDH"/>
    <property type="match status" value="1"/>
</dbReference>
<dbReference type="InterPro" id="IPR036291">
    <property type="entry name" value="NAD(P)-bd_dom_sf"/>
</dbReference>
<keyword evidence="7 13" id="KW-0594">Phospholipid biosynthesis</keyword>
<feature type="binding site" evidence="13">
    <location>
        <position position="258"/>
    </location>
    <ligand>
        <name>sn-glycerol 3-phosphate</name>
        <dbReference type="ChEBI" id="CHEBI:57597"/>
    </ligand>
</feature>
<feature type="binding site" evidence="13">
    <location>
        <position position="139"/>
    </location>
    <ligand>
        <name>sn-glycerol 3-phosphate</name>
        <dbReference type="ChEBI" id="CHEBI:57597"/>
    </ligand>
</feature>
<evidence type="ECO:0000256" key="3">
    <source>
        <dbReference type="ARBA" id="ARBA00022857"/>
    </source>
</evidence>
<feature type="binding site" evidence="13">
    <location>
        <position position="284"/>
    </location>
    <ligand>
        <name>NADPH</name>
        <dbReference type="ChEBI" id="CHEBI:57783"/>
    </ligand>
</feature>
<evidence type="ECO:0000259" key="19">
    <source>
        <dbReference type="Pfam" id="PF07479"/>
    </source>
</evidence>
<evidence type="ECO:0000256" key="6">
    <source>
        <dbReference type="ARBA" id="ARBA00023098"/>
    </source>
</evidence>
<evidence type="ECO:0000256" key="12">
    <source>
        <dbReference type="ARBA" id="ARBA00080511"/>
    </source>
</evidence>
<feature type="binding site" evidence="16">
    <location>
        <begin position="11"/>
        <end position="16"/>
    </location>
    <ligand>
        <name>NAD(+)</name>
        <dbReference type="ChEBI" id="CHEBI:57540"/>
    </ligand>
</feature>
<gene>
    <name evidence="13" type="primary">gpsA</name>
    <name evidence="20" type="ORF">AVDCRST_MAG26-659</name>
</gene>
<dbReference type="UniPathway" id="UPA00940"/>
<feature type="domain" description="Glycerol-3-phosphate dehydrogenase NAD-dependent N-terminal" evidence="18">
    <location>
        <begin position="7"/>
        <end position="162"/>
    </location>
</feature>
<feature type="active site" description="Proton acceptor" evidence="13 14">
    <location>
        <position position="194"/>
    </location>
</feature>
<evidence type="ECO:0000256" key="14">
    <source>
        <dbReference type="PIRSR" id="PIRSR000114-1"/>
    </source>
</evidence>
<feature type="binding site" evidence="13">
    <location>
        <position position="282"/>
    </location>
    <ligand>
        <name>NADPH</name>
        <dbReference type="ChEBI" id="CHEBI:57783"/>
    </ligand>
</feature>
<dbReference type="PRINTS" id="PR00077">
    <property type="entry name" value="GPDHDRGNASE"/>
</dbReference>
<dbReference type="InterPro" id="IPR006168">
    <property type="entry name" value="G3P_DH_NAD-dep"/>
</dbReference>
<feature type="binding site" evidence="13">
    <location>
        <position position="257"/>
    </location>
    <ligand>
        <name>sn-glycerol 3-phosphate</name>
        <dbReference type="ChEBI" id="CHEBI:57597"/>
    </ligand>
</feature>
<feature type="binding site" evidence="16">
    <location>
        <position position="143"/>
    </location>
    <ligand>
        <name>NAD(+)</name>
        <dbReference type="ChEBI" id="CHEBI:57540"/>
    </ligand>
</feature>
<dbReference type="PROSITE" id="PS51257">
    <property type="entry name" value="PROKAR_LIPOPROTEIN"/>
    <property type="match status" value="1"/>
</dbReference>
<proteinExistence type="inferred from homology"/>
<evidence type="ECO:0000256" key="5">
    <source>
        <dbReference type="ARBA" id="ARBA00023027"/>
    </source>
</evidence>
<evidence type="ECO:0000256" key="2">
    <source>
        <dbReference type="ARBA" id="ARBA00022516"/>
    </source>
</evidence>
<dbReference type="EMBL" id="CADCTK010000167">
    <property type="protein sequence ID" value="CAA9224087.1"/>
    <property type="molecule type" value="Genomic_DNA"/>
</dbReference>
<dbReference type="Gene3D" id="1.10.1040.10">
    <property type="entry name" value="N-(1-d-carboxylethyl)-l-norvaline Dehydrogenase, domain 2"/>
    <property type="match status" value="1"/>
</dbReference>
<comment type="catalytic activity">
    <reaction evidence="13">
        <text>sn-glycerol 3-phosphate + NAD(+) = dihydroxyacetone phosphate + NADH + H(+)</text>
        <dbReference type="Rhea" id="RHEA:11092"/>
        <dbReference type="ChEBI" id="CHEBI:15378"/>
        <dbReference type="ChEBI" id="CHEBI:57540"/>
        <dbReference type="ChEBI" id="CHEBI:57597"/>
        <dbReference type="ChEBI" id="CHEBI:57642"/>
        <dbReference type="ChEBI" id="CHEBI:57945"/>
        <dbReference type="EC" id="1.1.1.94"/>
    </reaction>
</comment>
<reference evidence="20" key="1">
    <citation type="submission" date="2020-02" db="EMBL/GenBank/DDBJ databases">
        <authorList>
            <person name="Meier V. D."/>
        </authorList>
    </citation>
    <scope>NUCLEOTIDE SEQUENCE</scope>
    <source>
        <strain evidence="20">AVDCRST_MAG26</strain>
    </source>
</reference>
<dbReference type="GO" id="GO:0047952">
    <property type="term" value="F:glycerol-3-phosphate dehydrogenase [NAD(P)+] activity"/>
    <property type="evidence" value="ECO:0007669"/>
    <property type="project" value="UniProtKB-UniRule"/>
</dbReference>
<protein>
    <recommendedName>
        <fullName evidence="11 13">Glycerol-3-phosphate dehydrogenase [NAD(P)+]</fullName>
        <ecNumber evidence="10 13">1.1.1.94</ecNumber>
    </recommendedName>
    <alternativeName>
        <fullName evidence="13">NAD(P)(+)-dependent glycerol-3-phosphate dehydrogenase</fullName>
    </alternativeName>
    <alternativeName>
        <fullName evidence="12 13">NAD(P)H-dependent dihydroxyacetone-phosphate reductase</fullName>
    </alternativeName>
</protein>
<keyword evidence="13" id="KW-0963">Cytoplasm</keyword>
<dbReference type="PANTHER" id="PTHR11728:SF1">
    <property type="entry name" value="GLYCEROL-3-PHOSPHATE DEHYDROGENASE [NAD(+)] 2, CHLOROPLASTIC"/>
    <property type="match status" value="1"/>
</dbReference>
<dbReference type="AlphaFoldDB" id="A0A6J4HJS5"/>
<evidence type="ECO:0000256" key="17">
    <source>
        <dbReference type="RuleBase" id="RU000437"/>
    </source>
</evidence>
<feature type="domain" description="Glycerol-3-phosphate dehydrogenase NAD-dependent C-terminal" evidence="19">
    <location>
        <begin position="183"/>
        <end position="323"/>
    </location>
</feature>
<accession>A0A6J4HJS5</accession>
<comment type="catalytic activity">
    <reaction evidence="9">
        <text>sn-glycerol 3-phosphate + NADP(+) = dihydroxyacetone phosphate + NADPH + H(+)</text>
        <dbReference type="Rhea" id="RHEA:11096"/>
        <dbReference type="ChEBI" id="CHEBI:15378"/>
        <dbReference type="ChEBI" id="CHEBI:57597"/>
        <dbReference type="ChEBI" id="CHEBI:57642"/>
        <dbReference type="ChEBI" id="CHEBI:57783"/>
        <dbReference type="ChEBI" id="CHEBI:58349"/>
        <dbReference type="EC" id="1.1.1.94"/>
    </reaction>
    <physiologicalReaction direction="right-to-left" evidence="9">
        <dbReference type="Rhea" id="RHEA:11098"/>
    </physiologicalReaction>
</comment>
<dbReference type="FunFam" id="3.40.50.720:FF:000019">
    <property type="entry name" value="Glycerol-3-phosphate dehydrogenase [NAD(P)+]"/>
    <property type="match status" value="1"/>
</dbReference>
<feature type="binding site" evidence="13">
    <location>
        <position position="14"/>
    </location>
    <ligand>
        <name>NADPH</name>
        <dbReference type="ChEBI" id="CHEBI:57783"/>
    </ligand>
</feature>
<evidence type="ECO:0000256" key="9">
    <source>
        <dbReference type="ARBA" id="ARBA00052716"/>
    </source>
</evidence>
<evidence type="ECO:0000256" key="4">
    <source>
        <dbReference type="ARBA" id="ARBA00023002"/>
    </source>
</evidence>
<dbReference type="Pfam" id="PF01210">
    <property type="entry name" value="NAD_Gly3P_dh_N"/>
    <property type="match status" value="1"/>
</dbReference>
<evidence type="ECO:0000256" key="11">
    <source>
        <dbReference type="ARBA" id="ARBA00069372"/>
    </source>
</evidence>
<evidence type="ECO:0000313" key="20">
    <source>
        <dbReference type="EMBL" id="CAA9224087.1"/>
    </source>
</evidence>
<dbReference type="PIRSF" id="PIRSF000114">
    <property type="entry name" value="Glycerol-3-P_dh"/>
    <property type="match status" value="1"/>
</dbReference>
<dbReference type="PANTHER" id="PTHR11728">
    <property type="entry name" value="GLYCEROL-3-PHOSPHATE DEHYDROGENASE"/>
    <property type="match status" value="1"/>
</dbReference>
<feature type="binding site" evidence="13">
    <location>
        <position position="143"/>
    </location>
    <ligand>
        <name>NADPH</name>
        <dbReference type="ChEBI" id="CHEBI:57783"/>
    </ligand>
</feature>
<dbReference type="GO" id="GO:0051287">
    <property type="term" value="F:NAD binding"/>
    <property type="evidence" value="ECO:0007669"/>
    <property type="project" value="InterPro"/>
</dbReference>
<comment type="similarity">
    <text evidence="1 13 17">Belongs to the NAD-dependent glycerol-3-phosphate dehydrogenase family.</text>
</comment>
<comment type="pathway">
    <text evidence="13">Membrane lipid metabolism; glycerophospholipid metabolism.</text>
</comment>
<evidence type="ECO:0000256" key="1">
    <source>
        <dbReference type="ARBA" id="ARBA00011009"/>
    </source>
</evidence>
<feature type="binding site" evidence="13">
    <location>
        <position position="194"/>
    </location>
    <ligand>
        <name>sn-glycerol 3-phosphate</name>
        <dbReference type="ChEBI" id="CHEBI:57597"/>
    </ligand>
</feature>
<evidence type="ECO:0000259" key="18">
    <source>
        <dbReference type="Pfam" id="PF01210"/>
    </source>
</evidence>
<feature type="binding site" evidence="13">
    <location>
        <position position="52"/>
    </location>
    <ligand>
        <name>NADPH</name>
        <dbReference type="ChEBI" id="CHEBI:57783"/>
    </ligand>
</feature>
<dbReference type="NCBIfam" id="NF000942">
    <property type="entry name" value="PRK00094.1-4"/>
    <property type="match status" value="1"/>
</dbReference>
<dbReference type="GO" id="GO:0046168">
    <property type="term" value="P:glycerol-3-phosphate catabolic process"/>
    <property type="evidence" value="ECO:0007669"/>
    <property type="project" value="InterPro"/>
</dbReference>
<comment type="caution">
    <text evidence="13">Lacks conserved residue(s) required for the propagation of feature annotation.</text>
</comment>
<dbReference type="GO" id="GO:0008654">
    <property type="term" value="P:phospholipid biosynthetic process"/>
    <property type="evidence" value="ECO:0007669"/>
    <property type="project" value="UniProtKB-KW"/>
</dbReference>
<feature type="binding site" evidence="13">
    <location>
        <position position="259"/>
    </location>
    <ligand>
        <name>sn-glycerol 3-phosphate</name>
        <dbReference type="ChEBI" id="CHEBI:57597"/>
    </ligand>
</feature>
<dbReference type="InterPro" id="IPR011128">
    <property type="entry name" value="G3P_DH_NAD-dep_N"/>
</dbReference>
<dbReference type="InterPro" id="IPR006109">
    <property type="entry name" value="G3P_DH_NAD-dep_C"/>
</dbReference>
<evidence type="ECO:0000256" key="15">
    <source>
        <dbReference type="PIRSR" id="PIRSR000114-2"/>
    </source>
</evidence>
<evidence type="ECO:0000256" key="7">
    <source>
        <dbReference type="ARBA" id="ARBA00023209"/>
    </source>
</evidence>
<feature type="binding site" evidence="15">
    <location>
        <begin position="258"/>
        <end position="259"/>
    </location>
    <ligand>
        <name>substrate</name>
    </ligand>
</feature>
<dbReference type="GO" id="GO:0005975">
    <property type="term" value="P:carbohydrate metabolic process"/>
    <property type="evidence" value="ECO:0007669"/>
    <property type="project" value="InterPro"/>
</dbReference>
<dbReference type="GO" id="GO:0006650">
    <property type="term" value="P:glycerophospholipid metabolic process"/>
    <property type="evidence" value="ECO:0007669"/>
    <property type="project" value="UniProtKB-UniRule"/>
</dbReference>
<keyword evidence="13" id="KW-0547">Nucleotide-binding</keyword>
<dbReference type="FunFam" id="1.10.1040.10:FF:000001">
    <property type="entry name" value="Glycerol-3-phosphate dehydrogenase [NAD(P)+]"/>
    <property type="match status" value="1"/>
</dbReference>
<feature type="binding site" evidence="13">
    <location>
        <position position="35"/>
    </location>
    <ligand>
        <name>NADPH</name>
        <dbReference type="ChEBI" id="CHEBI:57783"/>
    </ligand>
</feature>
<feature type="binding site" evidence="15">
    <location>
        <position position="109"/>
    </location>
    <ligand>
        <name>substrate</name>
    </ligand>
</feature>
<dbReference type="SUPFAM" id="SSF48179">
    <property type="entry name" value="6-phosphogluconate dehydrogenase C-terminal domain-like"/>
    <property type="match status" value="1"/>
</dbReference>
<feature type="binding site" evidence="13">
    <location>
        <position position="15"/>
    </location>
    <ligand>
        <name>NADPH</name>
        <dbReference type="ChEBI" id="CHEBI:57783"/>
    </ligand>
</feature>
<dbReference type="Gene3D" id="3.40.50.720">
    <property type="entry name" value="NAD(P)-binding Rossmann-like Domain"/>
    <property type="match status" value="1"/>
</dbReference>